<sequence>MTGAPEQRPAGVRGHELDTQLSFAQPLSRALAAQTLSGWGLPAELYGQGDEVRGARLTGDLDREQLHALLRSGFEDGLLRGAEVGRRGFLRSTTGSTEWMPWRRNVILTRDRIADVTLEDGLRYVLE</sequence>
<organism evidence="1 2">
    <name type="scientific">Deinococcus aquiradiocola</name>
    <dbReference type="NCBI Taxonomy" id="393059"/>
    <lineage>
        <taxon>Bacteria</taxon>
        <taxon>Thermotogati</taxon>
        <taxon>Deinococcota</taxon>
        <taxon>Deinococci</taxon>
        <taxon>Deinococcales</taxon>
        <taxon>Deinococcaceae</taxon>
        <taxon>Deinococcus</taxon>
    </lineage>
</organism>
<proteinExistence type="predicted"/>
<dbReference type="Proteomes" id="UP000635726">
    <property type="component" value="Unassembled WGS sequence"/>
</dbReference>
<keyword evidence="2" id="KW-1185">Reference proteome</keyword>
<dbReference type="AlphaFoldDB" id="A0A917UKG1"/>
<protein>
    <submittedName>
        <fullName evidence="1">Uncharacterized protein</fullName>
    </submittedName>
</protein>
<reference evidence="1" key="1">
    <citation type="journal article" date="2014" name="Int. J. Syst. Evol. Microbiol.">
        <title>Complete genome sequence of Corynebacterium casei LMG S-19264T (=DSM 44701T), isolated from a smear-ripened cheese.</title>
        <authorList>
            <consortium name="US DOE Joint Genome Institute (JGI-PGF)"/>
            <person name="Walter F."/>
            <person name="Albersmeier A."/>
            <person name="Kalinowski J."/>
            <person name="Ruckert C."/>
        </authorList>
    </citation>
    <scope>NUCLEOTIDE SEQUENCE</scope>
    <source>
        <strain evidence="1">JCM 14371</strain>
    </source>
</reference>
<reference evidence="1" key="2">
    <citation type="submission" date="2020-09" db="EMBL/GenBank/DDBJ databases">
        <authorList>
            <person name="Sun Q."/>
            <person name="Ohkuma M."/>
        </authorList>
    </citation>
    <scope>NUCLEOTIDE SEQUENCE</scope>
    <source>
        <strain evidence="1">JCM 14371</strain>
    </source>
</reference>
<dbReference type="RefSeq" id="WP_188960581.1">
    <property type="nucleotide sequence ID" value="NZ_BMOE01000001.1"/>
</dbReference>
<accession>A0A917UKG1</accession>
<gene>
    <name evidence="1" type="ORF">GCM10008939_04510</name>
</gene>
<evidence type="ECO:0000313" key="1">
    <source>
        <dbReference type="EMBL" id="GGJ63732.1"/>
    </source>
</evidence>
<comment type="caution">
    <text evidence="1">The sequence shown here is derived from an EMBL/GenBank/DDBJ whole genome shotgun (WGS) entry which is preliminary data.</text>
</comment>
<evidence type="ECO:0000313" key="2">
    <source>
        <dbReference type="Proteomes" id="UP000635726"/>
    </source>
</evidence>
<name>A0A917UKG1_9DEIO</name>
<dbReference type="EMBL" id="BMOE01000001">
    <property type="protein sequence ID" value="GGJ63732.1"/>
    <property type="molecule type" value="Genomic_DNA"/>
</dbReference>